<comment type="caution">
    <text evidence="1">The sequence shown here is derived from an EMBL/GenBank/DDBJ whole genome shotgun (WGS) entry which is preliminary data.</text>
</comment>
<evidence type="ECO:0000313" key="2">
    <source>
        <dbReference type="Proteomes" id="UP000018209"/>
    </source>
</evidence>
<name>A0ABQ0IWJ0_GLUTH</name>
<reference evidence="1 2" key="1">
    <citation type="submission" date="2013-08" db="EMBL/GenBank/DDBJ databases">
        <title>Gluconobacter thailandicus NBRC 3257 whole genome sequence.</title>
        <authorList>
            <person name="Matsutani M."/>
            <person name="Yakushi T."/>
            <person name="Matsushita K."/>
        </authorList>
    </citation>
    <scope>NUCLEOTIDE SEQUENCE [LARGE SCALE GENOMIC DNA]</scope>
    <source>
        <strain evidence="1 2">NBRC 3257</strain>
    </source>
</reference>
<gene>
    <name evidence="1" type="ORF">NBRC3257_1572</name>
</gene>
<accession>A0ABQ0IWJ0</accession>
<proteinExistence type="predicted"/>
<organism evidence="1 2">
    <name type="scientific">Gluconobacter thailandicus NBRC 3257</name>
    <dbReference type="NCBI Taxonomy" id="1381097"/>
    <lineage>
        <taxon>Bacteria</taxon>
        <taxon>Pseudomonadati</taxon>
        <taxon>Pseudomonadota</taxon>
        <taxon>Alphaproteobacteria</taxon>
        <taxon>Acetobacterales</taxon>
        <taxon>Acetobacteraceae</taxon>
        <taxon>Gluconobacter</taxon>
    </lineage>
</organism>
<dbReference type="EMBL" id="BASM01000019">
    <property type="protein sequence ID" value="GAD26573.1"/>
    <property type="molecule type" value="Genomic_DNA"/>
</dbReference>
<evidence type="ECO:0008006" key="3">
    <source>
        <dbReference type="Google" id="ProtNLM"/>
    </source>
</evidence>
<sequence>MFQEMLYLLDHGVPWNILKSWSRARRMAACIITAERDGHVFDWSRRQYRE</sequence>
<evidence type="ECO:0000313" key="1">
    <source>
        <dbReference type="EMBL" id="GAD26573.1"/>
    </source>
</evidence>
<protein>
    <recommendedName>
        <fullName evidence="3">Transposase</fullName>
    </recommendedName>
</protein>
<dbReference type="Proteomes" id="UP000018209">
    <property type="component" value="Unassembled WGS sequence"/>
</dbReference>
<keyword evidence="2" id="KW-1185">Reference proteome</keyword>